<name>A0ABR3MUT6_9TELE</name>
<comment type="caution">
    <text evidence="1">The sequence shown here is derived from an EMBL/GenBank/DDBJ whole genome shotgun (WGS) entry which is preliminary data.</text>
</comment>
<gene>
    <name evidence="1" type="ORF">QQF64_033734</name>
</gene>
<protein>
    <submittedName>
        <fullName evidence="1">Uncharacterized protein</fullName>
    </submittedName>
</protein>
<reference evidence="1 2" key="1">
    <citation type="submission" date="2023-09" db="EMBL/GenBank/DDBJ databases">
        <authorList>
            <person name="Wang M."/>
        </authorList>
    </citation>
    <scope>NUCLEOTIDE SEQUENCE [LARGE SCALE GENOMIC DNA]</scope>
    <source>
        <strain evidence="1">GT-2023</strain>
        <tissue evidence="1">Liver</tissue>
    </source>
</reference>
<sequence>MIHNSVSCEELSDAARKKAQRSGELKRQRAVLHTHYEGLKDTTCSTLRLFGDLCFILLKRAQLPWNDYPRGLGRKSVNLYEARPDELITISLALTHRLRAT</sequence>
<evidence type="ECO:0000313" key="1">
    <source>
        <dbReference type="EMBL" id="KAL1268371.1"/>
    </source>
</evidence>
<proteinExistence type="predicted"/>
<accession>A0ABR3MUT6</accession>
<dbReference type="EMBL" id="JAYMGO010000009">
    <property type="protein sequence ID" value="KAL1268371.1"/>
    <property type="molecule type" value="Genomic_DNA"/>
</dbReference>
<organism evidence="1 2">
    <name type="scientific">Cirrhinus molitorella</name>
    <name type="common">mud carp</name>
    <dbReference type="NCBI Taxonomy" id="172907"/>
    <lineage>
        <taxon>Eukaryota</taxon>
        <taxon>Metazoa</taxon>
        <taxon>Chordata</taxon>
        <taxon>Craniata</taxon>
        <taxon>Vertebrata</taxon>
        <taxon>Euteleostomi</taxon>
        <taxon>Actinopterygii</taxon>
        <taxon>Neopterygii</taxon>
        <taxon>Teleostei</taxon>
        <taxon>Ostariophysi</taxon>
        <taxon>Cypriniformes</taxon>
        <taxon>Cyprinidae</taxon>
        <taxon>Labeoninae</taxon>
        <taxon>Labeonini</taxon>
        <taxon>Cirrhinus</taxon>
    </lineage>
</organism>
<keyword evidence="2" id="KW-1185">Reference proteome</keyword>
<evidence type="ECO:0000313" key="2">
    <source>
        <dbReference type="Proteomes" id="UP001558613"/>
    </source>
</evidence>
<dbReference type="Proteomes" id="UP001558613">
    <property type="component" value="Unassembled WGS sequence"/>
</dbReference>